<gene>
    <name evidence="5" type="ORF">GCM10010096_06610</name>
</gene>
<comment type="similarity">
    <text evidence="1">Belongs to the DinB family.</text>
</comment>
<dbReference type="AlphaFoldDB" id="A0A8H9M471"/>
<evidence type="ECO:0000256" key="2">
    <source>
        <dbReference type="ARBA" id="ARBA00022723"/>
    </source>
</evidence>
<keyword evidence="6" id="KW-1185">Reference proteome</keyword>
<dbReference type="EMBL" id="BMZN01000001">
    <property type="protein sequence ID" value="GHC39251.1"/>
    <property type="molecule type" value="Genomic_DNA"/>
</dbReference>
<feature type="binding site" evidence="3">
    <location>
        <position position="155"/>
    </location>
    <ligand>
        <name>a divalent metal cation</name>
        <dbReference type="ChEBI" id="CHEBI:60240"/>
    </ligand>
</feature>
<dbReference type="Proteomes" id="UP000608923">
    <property type="component" value="Unassembled WGS sequence"/>
</dbReference>
<feature type="binding site" evidence="3">
    <location>
        <position position="71"/>
    </location>
    <ligand>
        <name>a divalent metal cation</name>
        <dbReference type="ChEBI" id="CHEBI:60240"/>
    </ligand>
</feature>
<comment type="caution">
    <text evidence="5">The sequence shown here is derived from an EMBL/GenBank/DDBJ whole genome shotgun (WGS) entry which is preliminary data.</text>
</comment>
<dbReference type="SUPFAM" id="SSF109854">
    <property type="entry name" value="DinB/YfiT-like putative metalloenzymes"/>
    <property type="match status" value="1"/>
</dbReference>
<evidence type="ECO:0000313" key="6">
    <source>
        <dbReference type="Proteomes" id="UP000608923"/>
    </source>
</evidence>
<keyword evidence="2 3" id="KW-0479">Metal-binding</keyword>
<dbReference type="Pfam" id="PF05163">
    <property type="entry name" value="DinB"/>
    <property type="match status" value="1"/>
</dbReference>
<evidence type="ECO:0000256" key="1">
    <source>
        <dbReference type="ARBA" id="ARBA00008635"/>
    </source>
</evidence>
<dbReference type="Gene3D" id="1.20.120.450">
    <property type="entry name" value="dinb family like domain"/>
    <property type="match status" value="1"/>
</dbReference>
<evidence type="ECO:0000256" key="3">
    <source>
        <dbReference type="PIRSR" id="PIRSR607837-1"/>
    </source>
</evidence>
<reference evidence="6" key="1">
    <citation type="journal article" date="2019" name="Int. J. Syst. Evol. Microbiol.">
        <title>The Global Catalogue of Microorganisms (GCM) 10K type strain sequencing project: providing services to taxonomists for standard genome sequencing and annotation.</title>
        <authorList>
            <consortium name="The Broad Institute Genomics Platform"/>
            <consortium name="The Broad Institute Genome Sequencing Center for Infectious Disease"/>
            <person name="Wu L."/>
            <person name="Ma J."/>
        </authorList>
    </citation>
    <scope>NUCLEOTIDE SEQUENCE [LARGE SCALE GENOMIC DNA]</scope>
    <source>
        <strain evidence="6">KCTC 42083</strain>
    </source>
</reference>
<dbReference type="InterPro" id="IPR034660">
    <property type="entry name" value="DinB/YfiT-like"/>
</dbReference>
<dbReference type="PANTHER" id="PTHR37302">
    <property type="entry name" value="SLR1116 PROTEIN"/>
    <property type="match status" value="1"/>
</dbReference>
<feature type="region of interest" description="Disordered" evidence="4">
    <location>
        <begin position="1"/>
        <end position="20"/>
    </location>
</feature>
<proteinExistence type="inferred from homology"/>
<feature type="binding site" evidence="3">
    <location>
        <position position="159"/>
    </location>
    <ligand>
        <name>a divalent metal cation</name>
        <dbReference type="ChEBI" id="CHEBI:60240"/>
    </ligand>
</feature>
<organism evidence="5 6">
    <name type="scientific">Alcaligenes pakistanensis</name>
    <dbReference type="NCBI Taxonomy" id="1482717"/>
    <lineage>
        <taxon>Bacteria</taxon>
        <taxon>Pseudomonadati</taxon>
        <taxon>Pseudomonadota</taxon>
        <taxon>Betaproteobacteria</taxon>
        <taxon>Burkholderiales</taxon>
        <taxon>Alcaligenaceae</taxon>
        <taxon>Alcaligenes</taxon>
    </lineage>
</organism>
<dbReference type="GO" id="GO:0046872">
    <property type="term" value="F:metal ion binding"/>
    <property type="evidence" value="ECO:0007669"/>
    <property type="project" value="UniProtKB-KW"/>
</dbReference>
<feature type="compositionally biased region" description="Polar residues" evidence="4">
    <location>
        <begin position="1"/>
        <end position="12"/>
    </location>
</feature>
<dbReference type="InterPro" id="IPR007837">
    <property type="entry name" value="DinB"/>
</dbReference>
<sequence>MSTIVQGVTTTKPADGQLGQPSSVADTLRMMVRYKRWANGLTFKDVMELPDGEALRQRLTRFGNIVHTLNHVYVVDDIFRHHLEGKKHRYSSRNTDQTPALADLWEAVQAMDRWYIACVDAWTCEDLGKVIHFEFVGGGQGAMTREQIILHVVNHSTYHRGFVSDLMYQVPFTSATNDLPVFLRDHYPCTS</sequence>
<evidence type="ECO:0000313" key="5">
    <source>
        <dbReference type="EMBL" id="GHC39251.1"/>
    </source>
</evidence>
<evidence type="ECO:0000256" key="4">
    <source>
        <dbReference type="SAM" id="MobiDB-lite"/>
    </source>
</evidence>
<dbReference type="PANTHER" id="PTHR37302:SF3">
    <property type="entry name" value="DAMAGE-INDUCIBLE PROTEIN DINB"/>
    <property type="match status" value="1"/>
</dbReference>
<accession>A0A8H9M471</accession>
<name>A0A8H9M471_9BURK</name>
<protein>
    <submittedName>
        <fullName evidence="5">Damage-inducible protein DinB</fullName>
    </submittedName>
</protein>